<feature type="domain" description="Secretion system C-terminal sorting" evidence="2">
    <location>
        <begin position="15"/>
        <end position="90"/>
    </location>
</feature>
<organism evidence="3 4">
    <name type="scientific">Cryomorpha ignava</name>
    <dbReference type="NCBI Taxonomy" id="101383"/>
    <lineage>
        <taxon>Bacteria</taxon>
        <taxon>Pseudomonadati</taxon>
        <taxon>Bacteroidota</taxon>
        <taxon>Flavobacteriia</taxon>
        <taxon>Flavobacteriales</taxon>
        <taxon>Cryomorphaceae</taxon>
        <taxon>Cryomorpha</taxon>
    </lineage>
</organism>
<protein>
    <submittedName>
        <fullName evidence="3">T9SS type A sorting domain-containing protein</fullName>
    </submittedName>
</protein>
<evidence type="ECO:0000313" key="3">
    <source>
        <dbReference type="EMBL" id="NEN22831.1"/>
    </source>
</evidence>
<comment type="caution">
    <text evidence="3">The sequence shown here is derived from an EMBL/GenBank/DDBJ whole genome shotgun (WGS) entry which is preliminary data.</text>
</comment>
<proteinExistence type="predicted"/>
<reference evidence="3 4" key="1">
    <citation type="submission" date="2020-02" db="EMBL/GenBank/DDBJ databases">
        <title>Out from the shadows clarifying the taxonomy of the family Cryomorphaceae and related taxa by utilizing the GTDB taxonomic framework.</title>
        <authorList>
            <person name="Bowman J.P."/>
        </authorList>
    </citation>
    <scope>NUCLEOTIDE SEQUENCE [LARGE SCALE GENOMIC DNA]</scope>
    <source>
        <strain evidence="3 4">QSSC 1-22</strain>
    </source>
</reference>
<sequence length="92" mass="10693">MEDLFDTQNSVKTVPNPADEFIQLEISLLFSKENTFLNVFDLEGRKLQSRTIGDVNDTLFVLDTRELTPGIYILEIIQDEKQIFTDKFIVQH</sequence>
<evidence type="ECO:0000259" key="2">
    <source>
        <dbReference type="Pfam" id="PF18962"/>
    </source>
</evidence>
<gene>
    <name evidence="3" type="ORF">G3O08_04865</name>
</gene>
<dbReference type="Proteomes" id="UP000486602">
    <property type="component" value="Unassembled WGS sequence"/>
</dbReference>
<evidence type="ECO:0000256" key="1">
    <source>
        <dbReference type="ARBA" id="ARBA00022729"/>
    </source>
</evidence>
<evidence type="ECO:0000313" key="4">
    <source>
        <dbReference type="Proteomes" id="UP000486602"/>
    </source>
</evidence>
<dbReference type="InterPro" id="IPR026444">
    <property type="entry name" value="Secre_tail"/>
</dbReference>
<dbReference type="AlphaFoldDB" id="A0A7K3WP88"/>
<keyword evidence="1" id="KW-0732">Signal</keyword>
<dbReference type="NCBIfam" id="TIGR04183">
    <property type="entry name" value="Por_Secre_tail"/>
    <property type="match status" value="1"/>
</dbReference>
<dbReference type="EMBL" id="JAAGVY010000006">
    <property type="protein sequence ID" value="NEN22831.1"/>
    <property type="molecule type" value="Genomic_DNA"/>
</dbReference>
<keyword evidence="4" id="KW-1185">Reference proteome</keyword>
<dbReference type="Pfam" id="PF18962">
    <property type="entry name" value="Por_Secre_tail"/>
    <property type="match status" value="1"/>
</dbReference>
<dbReference type="RefSeq" id="WP_163283558.1">
    <property type="nucleotide sequence ID" value="NZ_JAAGVY010000006.1"/>
</dbReference>
<accession>A0A7K3WP88</accession>
<name>A0A7K3WP88_9FLAO</name>